<reference evidence="2 3" key="1">
    <citation type="journal article" date="2010" name="Stand. Genomic Sci.">
        <title>Complete genome sequence of Methanoplanus petrolearius type strain (SEBR 4847).</title>
        <authorList>
            <person name="Brambilla E."/>
            <person name="Djao O.D."/>
            <person name="Daligault H."/>
            <person name="Lapidus A."/>
            <person name="Lucas S."/>
            <person name="Hammon N."/>
            <person name="Nolan M."/>
            <person name="Tice H."/>
            <person name="Cheng J.F."/>
            <person name="Han C."/>
            <person name="Tapia R."/>
            <person name="Goodwin L."/>
            <person name="Pitluck S."/>
            <person name="Liolios K."/>
            <person name="Ivanova N."/>
            <person name="Mavromatis K."/>
            <person name="Mikhailova N."/>
            <person name="Pati A."/>
            <person name="Chen A."/>
            <person name="Palaniappan K."/>
            <person name="Land M."/>
            <person name="Hauser L."/>
            <person name="Chang Y.J."/>
            <person name="Jeffries C.D."/>
            <person name="Rohde M."/>
            <person name="Spring S."/>
            <person name="Sikorski J."/>
            <person name="Goker M."/>
            <person name="Woyke T."/>
            <person name="Bristow J."/>
            <person name="Eisen J.A."/>
            <person name="Markowitz V."/>
            <person name="Hugenholtz P."/>
            <person name="Kyrpides N.C."/>
            <person name="Klenk H.P."/>
        </authorList>
    </citation>
    <scope>NUCLEOTIDE SEQUENCE [LARGE SCALE GENOMIC DNA]</scope>
    <source>
        <strain evidence="3">DSM 11571 / OCM 486 / SEBR 4847</strain>
    </source>
</reference>
<dbReference type="Proteomes" id="UP000006565">
    <property type="component" value="Chromosome"/>
</dbReference>
<dbReference type="AlphaFoldDB" id="E1RJL3"/>
<gene>
    <name evidence="2" type="ordered locus">Mpet_0892</name>
</gene>
<evidence type="ECO:0000313" key="2">
    <source>
        <dbReference type="EMBL" id="ADN35660.1"/>
    </source>
</evidence>
<dbReference type="KEGG" id="mpi:Mpet_0892"/>
<name>E1RJL3_METP4</name>
<keyword evidence="1" id="KW-0812">Transmembrane</keyword>
<protein>
    <submittedName>
        <fullName evidence="2">Uncharacterized protein</fullName>
    </submittedName>
</protein>
<dbReference type="EMBL" id="CP002117">
    <property type="protein sequence ID" value="ADN35660.1"/>
    <property type="molecule type" value="Genomic_DNA"/>
</dbReference>
<keyword evidence="1" id="KW-0472">Membrane</keyword>
<proteinExistence type="predicted"/>
<dbReference type="eggNOG" id="arCOG11377">
    <property type="taxonomic scope" value="Archaea"/>
</dbReference>
<keyword evidence="1" id="KW-1133">Transmembrane helix</keyword>
<keyword evidence="3" id="KW-1185">Reference proteome</keyword>
<sequence length="100" mass="10983" precursor="true">MEGGLLIGICLGVLTAAAFILCMLLLLSPNETAIIVVTVALILASILCSGIVIWMQDRRKKSQTELCTCRYRSSLYTYCRKCALKEIGNNPPEEMSSPEK</sequence>
<evidence type="ECO:0000256" key="1">
    <source>
        <dbReference type="SAM" id="Phobius"/>
    </source>
</evidence>
<organism evidence="2 3">
    <name type="scientific">Methanolacinia petrolearia (strain DSM 11571 / OCM 486 / SEBR 4847)</name>
    <name type="common">Methanoplanus petrolearius</name>
    <dbReference type="NCBI Taxonomy" id="679926"/>
    <lineage>
        <taxon>Archaea</taxon>
        <taxon>Methanobacteriati</taxon>
        <taxon>Methanobacteriota</taxon>
        <taxon>Stenosarchaea group</taxon>
        <taxon>Methanomicrobia</taxon>
        <taxon>Methanomicrobiales</taxon>
        <taxon>Methanomicrobiaceae</taxon>
        <taxon>Methanolacinia</taxon>
    </lineage>
</organism>
<dbReference type="STRING" id="679926.Mpet_0892"/>
<evidence type="ECO:0000313" key="3">
    <source>
        <dbReference type="Proteomes" id="UP000006565"/>
    </source>
</evidence>
<accession>E1RJL3</accession>
<dbReference type="HOGENOM" id="CLU_2152609_0_0_2"/>
<feature type="transmembrane region" description="Helical" evidence="1">
    <location>
        <begin position="33"/>
        <end position="54"/>
    </location>
</feature>
<feature type="transmembrane region" description="Helical" evidence="1">
    <location>
        <begin position="5"/>
        <end position="27"/>
    </location>
</feature>